<feature type="domain" description="DUF6531" evidence="1">
    <location>
        <begin position="51"/>
        <end position="127"/>
    </location>
</feature>
<comment type="caution">
    <text evidence="2">The sequence shown here is derived from an EMBL/GenBank/DDBJ whole genome shotgun (WGS) entry which is preliminary data.</text>
</comment>
<keyword evidence="3" id="KW-1185">Reference proteome</keyword>
<gene>
    <name evidence="2" type="ORF">C0Z19_27695</name>
</gene>
<name>A0A2N7VD85_9BURK</name>
<feature type="non-terminal residue" evidence="2">
    <location>
        <position position="1"/>
    </location>
</feature>
<accession>A0A2N7VD85</accession>
<sequence length="212" mass="23555">GGTITIDAAGIHLKGTAIYLDGPVTQSSGSANSLSPVTEADCALCKAMSAHPVDIATGQKLLEYDDFVLPGRLPIRWNRRYRSADQRVGSLGVAWKLQYATEVRLEIAPDGTRKLAYIDFDGRRLNFPTLEVGQEHFHPLEKYTLVRLEDREGHAAYAVRFSDGAVETYEPHPTSPDRWLLHRMETRVIPLHAGDVAQRVGACNRQPLFEFG</sequence>
<evidence type="ECO:0000259" key="1">
    <source>
        <dbReference type="Pfam" id="PF20148"/>
    </source>
</evidence>
<dbReference type="EMBL" id="PNYB01000067">
    <property type="protein sequence ID" value="PMS15074.1"/>
    <property type="molecule type" value="Genomic_DNA"/>
</dbReference>
<evidence type="ECO:0000313" key="2">
    <source>
        <dbReference type="EMBL" id="PMS15074.1"/>
    </source>
</evidence>
<reference evidence="2 3" key="1">
    <citation type="submission" date="2018-01" db="EMBL/GenBank/DDBJ databases">
        <title>Whole genome analyses suggest that Burkholderia sensu lato contains two further novel genera in the rhizoxinica-symbiotica group Mycetohabitans gen. nov., and Trinickia gen. nov.: implications for the evolution of diazotrophy and nodulation in the Burkholderiaceae.</title>
        <authorList>
            <person name="Estrada-de los Santos P."/>
            <person name="Palmer M."/>
            <person name="Chavez-Ramirez B."/>
            <person name="Beukes C."/>
            <person name="Steenkamp E.T."/>
            <person name="Hirsch A.M."/>
            <person name="Manyaka P."/>
            <person name="Maluk M."/>
            <person name="Lafos M."/>
            <person name="Crook M."/>
            <person name="Gross E."/>
            <person name="Simon M.F."/>
            <person name="Bueno dos Reis Junior F."/>
            <person name="Poole P.S."/>
            <person name="Venter S.N."/>
            <person name="James E.K."/>
        </authorList>
    </citation>
    <scope>NUCLEOTIDE SEQUENCE [LARGE SCALE GENOMIC DNA]</scope>
    <source>
        <strain evidence="2 3">GP25-8</strain>
    </source>
</reference>
<protein>
    <recommendedName>
        <fullName evidence="1">DUF6531 domain-containing protein</fullName>
    </recommendedName>
</protein>
<organism evidence="2 3">
    <name type="scientific">Trinickia soli</name>
    <dbReference type="NCBI Taxonomy" id="380675"/>
    <lineage>
        <taxon>Bacteria</taxon>
        <taxon>Pseudomonadati</taxon>
        <taxon>Pseudomonadota</taxon>
        <taxon>Betaproteobacteria</taxon>
        <taxon>Burkholderiales</taxon>
        <taxon>Burkholderiaceae</taxon>
        <taxon>Trinickia</taxon>
    </lineage>
</organism>
<evidence type="ECO:0000313" key="3">
    <source>
        <dbReference type="Proteomes" id="UP000235347"/>
    </source>
</evidence>
<dbReference type="AlphaFoldDB" id="A0A2N7VD85"/>
<dbReference type="Proteomes" id="UP000235347">
    <property type="component" value="Unassembled WGS sequence"/>
</dbReference>
<dbReference type="InterPro" id="IPR045351">
    <property type="entry name" value="DUF6531"/>
</dbReference>
<proteinExistence type="predicted"/>
<dbReference type="Pfam" id="PF20148">
    <property type="entry name" value="DUF6531"/>
    <property type="match status" value="1"/>
</dbReference>